<organism evidence="4 5">
    <name type="scientific">Lachnellula suecica</name>
    <dbReference type="NCBI Taxonomy" id="602035"/>
    <lineage>
        <taxon>Eukaryota</taxon>
        <taxon>Fungi</taxon>
        <taxon>Dikarya</taxon>
        <taxon>Ascomycota</taxon>
        <taxon>Pezizomycotina</taxon>
        <taxon>Leotiomycetes</taxon>
        <taxon>Helotiales</taxon>
        <taxon>Lachnaceae</taxon>
        <taxon>Lachnellula</taxon>
    </lineage>
</organism>
<dbReference type="Gene3D" id="3.40.50.720">
    <property type="entry name" value="NAD(P)-binding Rossmann-like Domain"/>
    <property type="match status" value="2"/>
</dbReference>
<dbReference type="GO" id="GO:0016491">
    <property type="term" value="F:oxidoreductase activity"/>
    <property type="evidence" value="ECO:0007669"/>
    <property type="project" value="UniProtKB-KW"/>
</dbReference>
<dbReference type="AlphaFoldDB" id="A0A8T9BR86"/>
<keyword evidence="3" id="KW-0560">Oxidoreductase</keyword>
<reference evidence="4 5" key="1">
    <citation type="submission" date="2018-05" db="EMBL/GenBank/DDBJ databases">
        <title>Genome sequencing and assembly of the regulated plant pathogen Lachnellula willkommii and related sister species for the development of diagnostic species identification markers.</title>
        <authorList>
            <person name="Giroux E."/>
            <person name="Bilodeau G."/>
        </authorList>
    </citation>
    <scope>NUCLEOTIDE SEQUENCE [LARGE SCALE GENOMIC DNA]</scope>
    <source>
        <strain evidence="4 5">CBS 268.59</strain>
    </source>
</reference>
<protein>
    <recommendedName>
        <fullName evidence="6">NAD(P)-binding protein</fullName>
    </recommendedName>
</protein>
<keyword evidence="2" id="KW-0521">NADP</keyword>
<keyword evidence="5" id="KW-1185">Reference proteome</keyword>
<proteinExistence type="inferred from homology"/>
<name>A0A8T9BR86_9HELO</name>
<feature type="non-terminal residue" evidence="4">
    <location>
        <position position="1"/>
    </location>
</feature>
<evidence type="ECO:0000313" key="4">
    <source>
        <dbReference type="EMBL" id="TVY55835.1"/>
    </source>
</evidence>
<evidence type="ECO:0000256" key="1">
    <source>
        <dbReference type="ARBA" id="ARBA00006484"/>
    </source>
</evidence>
<comment type="similarity">
    <text evidence="1">Belongs to the short-chain dehydrogenases/reductases (SDR) family.</text>
</comment>
<comment type="caution">
    <text evidence="4">The sequence shown here is derived from an EMBL/GenBank/DDBJ whole genome shotgun (WGS) entry which is preliminary data.</text>
</comment>
<evidence type="ECO:0000256" key="3">
    <source>
        <dbReference type="ARBA" id="ARBA00023002"/>
    </source>
</evidence>
<evidence type="ECO:0000256" key="2">
    <source>
        <dbReference type="ARBA" id="ARBA00022857"/>
    </source>
</evidence>
<evidence type="ECO:0008006" key="6">
    <source>
        <dbReference type="Google" id="ProtNLM"/>
    </source>
</evidence>
<dbReference type="PANTHER" id="PTHR24320:SF236">
    <property type="entry name" value="SHORT-CHAIN DEHYDROGENASE-RELATED"/>
    <property type="match status" value="1"/>
</dbReference>
<dbReference type="PANTHER" id="PTHR24320">
    <property type="entry name" value="RETINOL DEHYDROGENASE"/>
    <property type="match status" value="1"/>
</dbReference>
<dbReference type="Proteomes" id="UP000469558">
    <property type="component" value="Unassembled WGS sequence"/>
</dbReference>
<gene>
    <name evidence="4" type="ORF">LSUE1_G008335</name>
</gene>
<evidence type="ECO:0000313" key="5">
    <source>
        <dbReference type="Proteomes" id="UP000469558"/>
    </source>
</evidence>
<dbReference type="OrthoDB" id="191139at2759"/>
<sequence>AQFIFIPTPSITEKNCPDQTGRVFIVTGGYSGIDSELCKILYQHNATVYVAGRSQTIAERAISSFKQAAPKALAGLSVETFLEKEKRLDIVVNNAAPHGMEIDDNGKPKDTDVLSRYGQSKAGNVFLAREYSRATPETGVVHACFNPGNLKSELQRHWGEMFIVVLKKLLFWPAVYGAYTELWAALAPELTLERSCSYLYPWGRFGSLPEGIETS</sequence>
<dbReference type="EMBL" id="QGMK01002817">
    <property type="protein sequence ID" value="TVY55835.1"/>
    <property type="molecule type" value="Genomic_DNA"/>
</dbReference>
<accession>A0A8T9BR86</accession>
<dbReference type="InterPro" id="IPR036291">
    <property type="entry name" value="NAD(P)-bd_dom_sf"/>
</dbReference>
<dbReference type="SUPFAM" id="SSF51735">
    <property type="entry name" value="NAD(P)-binding Rossmann-fold domains"/>
    <property type="match status" value="1"/>
</dbReference>